<reference evidence="3" key="1">
    <citation type="submission" date="2021-01" db="EMBL/GenBank/DDBJ databases">
        <authorList>
            <person name="Corre E."/>
            <person name="Pelletier E."/>
            <person name="Niang G."/>
            <person name="Scheremetjew M."/>
            <person name="Finn R."/>
            <person name="Kale V."/>
            <person name="Holt S."/>
            <person name="Cochrane G."/>
            <person name="Meng A."/>
            <person name="Brown T."/>
            <person name="Cohen L."/>
        </authorList>
    </citation>
    <scope>NUCLEOTIDE SEQUENCE</scope>
    <source>
        <strain evidence="3">308</strain>
    </source>
</reference>
<dbReference type="PROSITE" id="PS50888">
    <property type="entry name" value="BHLH"/>
    <property type="match status" value="1"/>
</dbReference>
<gene>
    <name evidence="3" type="ORF">CHYS00102_LOCUS6323</name>
</gene>
<dbReference type="SMART" id="SM00091">
    <property type="entry name" value="PAS"/>
    <property type="match status" value="1"/>
</dbReference>
<proteinExistence type="predicted"/>
<feature type="compositionally biased region" description="Acidic residues" evidence="1">
    <location>
        <begin position="269"/>
        <end position="285"/>
    </location>
</feature>
<dbReference type="CDD" id="cd00130">
    <property type="entry name" value="PAS"/>
    <property type="match status" value="1"/>
</dbReference>
<dbReference type="AlphaFoldDB" id="A0A7S1B928"/>
<feature type="region of interest" description="Disordered" evidence="1">
    <location>
        <begin position="135"/>
        <end position="298"/>
    </location>
</feature>
<dbReference type="EMBL" id="HBFR01008743">
    <property type="protein sequence ID" value="CAD8879139.1"/>
    <property type="molecule type" value="Transcribed_RNA"/>
</dbReference>
<evidence type="ECO:0000256" key="1">
    <source>
        <dbReference type="SAM" id="MobiDB-lite"/>
    </source>
</evidence>
<dbReference type="NCBIfam" id="TIGR00229">
    <property type="entry name" value="sensory_box"/>
    <property type="match status" value="1"/>
</dbReference>
<dbReference type="InterPro" id="IPR035965">
    <property type="entry name" value="PAS-like_dom_sf"/>
</dbReference>
<dbReference type="CDD" id="cd00083">
    <property type="entry name" value="bHLH_SF"/>
    <property type="match status" value="1"/>
</dbReference>
<accession>A0A7S1B928</accession>
<dbReference type="SUPFAM" id="SSF55785">
    <property type="entry name" value="PYP-like sensor domain (PAS domain)"/>
    <property type="match status" value="1"/>
</dbReference>
<dbReference type="InterPro" id="IPR036638">
    <property type="entry name" value="HLH_DNA-bd_sf"/>
</dbReference>
<feature type="compositionally biased region" description="Polar residues" evidence="1">
    <location>
        <begin position="143"/>
        <end position="192"/>
    </location>
</feature>
<organism evidence="3">
    <name type="scientific">Corethron hystrix</name>
    <dbReference type="NCBI Taxonomy" id="216773"/>
    <lineage>
        <taxon>Eukaryota</taxon>
        <taxon>Sar</taxon>
        <taxon>Stramenopiles</taxon>
        <taxon>Ochrophyta</taxon>
        <taxon>Bacillariophyta</taxon>
        <taxon>Coscinodiscophyceae</taxon>
        <taxon>Corethrophycidae</taxon>
        <taxon>Corethrales</taxon>
        <taxon>Corethraceae</taxon>
        <taxon>Corethron</taxon>
    </lineage>
</organism>
<dbReference type="Gene3D" id="4.10.280.10">
    <property type="entry name" value="Helix-loop-helix DNA-binding domain"/>
    <property type="match status" value="1"/>
</dbReference>
<feature type="compositionally biased region" description="Low complexity" evidence="1">
    <location>
        <begin position="109"/>
        <end position="118"/>
    </location>
</feature>
<dbReference type="Pfam" id="PF00010">
    <property type="entry name" value="HLH"/>
    <property type="match status" value="1"/>
</dbReference>
<feature type="compositionally biased region" description="Polar residues" evidence="1">
    <location>
        <begin position="235"/>
        <end position="251"/>
    </location>
</feature>
<feature type="domain" description="BHLH" evidence="2">
    <location>
        <begin position="303"/>
        <end position="356"/>
    </location>
</feature>
<dbReference type="InterPro" id="IPR000014">
    <property type="entry name" value="PAS"/>
</dbReference>
<sequence length="585" mass="61820">MTPSEKSDTSQKSLSSDDDNSGNPPSLTTDNTKTTSVKRFHKDAKSSGSSSDDAKLLSELGASESGGSENGSIEDAKLLSDLGASKGGSGGSYNCTSEDAKLPSDLGASESGGSENGNPLSFGFDFDDACCFSKGSPEGSDGSGSRNSSKFDASSRNVGTSPTGNQKTSNHANANRNSGQASNSNLRNCRNDSITVVTSSSSNSSSSIPNNSTSASSSTENFPNSSAVSDEIKSSESTNKTGISKPSNNNKGVKRKSPPSTQKSLERTMDEDEDFDEDNYGEDEIIGPKFPKKGKGKAEFEFSKREERNMREKERSYQISKQICGLRELLSAGGVIVPKGTKSSVLTEAASYIRMLQQHQYRSEIERQQLIQQIQMIGKGALGPQAAAAIRHTAAKNGIWPLGSFGGVPPMSAMTSSPRPSGSSTKDSYDYTEVFNTTAVAMALASMGGTFVAANKLFLIKSGYTKQELCSLTIFNLTQREDLQTAFEQISNMISPPNEGQPGAISNPCILRGIIKDQDNIELSVALIRGNDGIAKCFCVTLIEHRTCPNQTGNFGGFSSSALSAPLSEHGQDPLSSKSPAYTTG</sequence>
<feature type="compositionally biased region" description="Low complexity" evidence="1">
    <location>
        <begin position="46"/>
        <end position="73"/>
    </location>
</feature>
<feature type="region of interest" description="Disordered" evidence="1">
    <location>
        <begin position="1"/>
        <end position="120"/>
    </location>
</feature>
<dbReference type="GO" id="GO:0046983">
    <property type="term" value="F:protein dimerization activity"/>
    <property type="evidence" value="ECO:0007669"/>
    <property type="project" value="InterPro"/>
</dbReference>
<feature type="compositionally biased region" description="Polar residues" evidence="1">
    <location>
        <begin position="574"/>
        <end position="585"/>
    </location>
</feature>
<feature type="region of interest" description="Disordered" evidence="1">
    <location>
        <begin position="565"/>
        <end position="585"/>
    </location>
</feature>
<dbReference type="InterPro" id="IPR011598">
    <property type="entry name" value="bHLH_dom"/>
</dbReference>
<evidence type="ECO:0000259" key="2">
    <source>
        <dbReference type="PROSITE" id="PS50888"/>
    </source>
</evidence>
<dbReference type="SUPFAM" id="SSF47459">
    <property type="entry name" value="HLH, helix-loop-helix DNA-binding domain"/>
    <property type="match status" value="1"/>
</dbReference>
<dbReference type="SMART" id="SM00353">
    <property type="entry name" value="HLH"/>
    <property type="match status" value="1"/>
</dbReference>
<feature type="compositionally biased region" description="Low complexity" evidence="1">
    <location>
        <begin position="193"/>
        <end position="219"/>
    </location>
</feature>
<evidence type="ECO:0000313" key="3">
    <source>
        <dbReference type="EMBL" id="CAD8879139.1"/>
    </source>
</evidence>
<protein>
    <recommendedName>
        <fullName evidence="2">BHLH domain-containing protein</fullName>
    </recommendedName>
</protein>
<name>A0A7S1B928_9STRA</name>